<dbReference type="Proteomes" id="UP001161388">
    <property type="component" value="Unassembled WGS sequence"/>
</dbReference>
<keyword evidence="2" id="KW-1185">Reference proteome</keyword>
<evidence type="ECO:0000313" key="1">
    <source>
        <dbReference type="EMBL" id="GLQ27353.1"/>
    </source>
</evidence>
<dbReference type="EMBL" id="BSNL01000001">
    <property type="protein sequence ID" value="GLQ27353.1"/>
    <property type="molecule type" value="Genomic_DNA"/>
</dbReference>
<name>A0ABQ5VK05_9RHOB</name>
<protein>
    <submittedName>
        <fullName evidence="1">Phosphonate metabolism protein</fullName>
    </submittedName>
</protein>
<dbReference type="PIRSF" id="PIRSF033328">
    <property type="entry name" value="Phest_Mll4975"/>
    <property type="match status" value="1"/>
</dbReference>
<evidence type="ECO:0000313" key="2">
    <source>
        <dbReference type="Proteomes" id="UP001161388"/>
    </source>
</evidence>
<organism evidence="1 2">
    <name type="scientific">Sulfitobacter pacificus</name>
    <dbReference type="NCBI Taxonomy" id="1499314"/>
    <lineage>
        <taxon>Bacteria</taxon>
        <taxon>Pseudomonadati</taxon>
        <taxon>Pseudomonadota</taxon>
        <taxon>Alphaproteobacteria</taxon>
        <taxon>Rhodobacterales</taxon>
        <taxon>Roseobacteraceae</taxon>
        <taxon>Sulfitobacter</taxon>
    </lineage>
</organism>
<reference evidence="1" key="1">
    <citation type="journal article" date="2014" name="Int. J. Syst. Evol. Microbiol.">
        <title>Complete genome of a new Firmicutes species belonging to the dominant human colonic microbiota ('Ruminococcus bicirculans') reveals two chromosomes and a selective capacity to utilize plant glucans.</title>
        <authorList>
            <consortium name="NISC Comparative Sequencing Program"/>
            <person name="Wegmann U."/>
            <person name="Louis P."/>
            <person name="Goesmann A."/>
            <person name="Henrissat B."/>
            <person name="Duncan S.H."/>
            <person name="Flint H.J."/>
        </authorList>
    </citation>
    <scope>NUCLEOTIDE SEQUENCE</scope>
    <source>
        <strain evidence="1">NBRC 109915</strain>
    </source>
</reference>
<gene>
    <name evidence="1" type="ORF">GCM10007927_21560</name>
</gene>
<dbReference type="RefSeq" id="WP_284373301.1">
    <property type="nucleotide sequence ID" value="NZ_BSNL01000001.1"/>
</dbReference>
<dbReference type="InterPro" id="IPR009389">
    <property type="entry name" value="DUF1045"/>
</dbReference>
<comment type="caution">
    <text evidence="1">The sequence shown here is derived from an EMBL/GenBank/DDBJ whole genome shotgun (WGS) entry which is preliminary data.</text>
</comment>
<proteinExistence type="predicted"/>
<sequence length="230" mass="25843">MEENRFERYAIFYTPPAGTFADLTAAWLGWDSALGQAAAQPHLPGLDLAKLTMRPRKYGFHATLKAPFHLAEAADFQTLLDAVDAIAQNHTPVTVGRLEFSTDHGFLALRPVANPVALRNLASALVRKLDHLRAPLTPEEITRRRKSRLSPRQDQQMLDWGYPYIFEDFHFHMTLTGPLRQVSKAAVLSQAQKMITPALPPLLEIDAVTLMGQDKKGMFHQIRRARLAAR</sequence>
<dbReference type="Gene3D" id="3.90.1140.10">
    <property type="entry name" value="Cyclic phosphodiesterase"/>
    <property type="match status" value="1"/>
</dbReference>
<accession>A0ABQ5VK05</accession>
<reference evidence="1" key="2">
    <citation type="submission" date="2023-01" db="EMBL/GenBank/DDBJ databases">
        <title>Draft genome sequence of Sulfitobacter pacificus strain NBRC 109915.</title>
        <authorList>
            <person name="Sun Q."/>
            <person name="Mori K."/>
        </authorList>
    </citation>
    <scope>NUCLEOTIDE SEQUENCE</scope>
    <source>
        <strain evidence="1">NBRC 109915</strain>
    </source>
</reference>
<dbReference type="Pfam" id="PF06299">
    <property type="entry name" value="DUF1045"/>
    <property type="match status" value="1"/>
</dbReference>